<reference evidence="3" key="1">
    <citation type="journal article" date="2017" name="Genome Biol.">
        <title>Comparative genomics reveals high biological diversity and specific adaptations in the industrially and medically important fungal genus Aspergillus.</title>
        <authorList>
            <person name="de Vries R.P."/>
            <person name="Riley R."/>
            <person name="Wiebenga A."/>
            <person name="Aguilar-Osorio G."/>
            <person name="Amillis S."/>
            <person name="Uchima C.A."/>
            <person name="Anderluh G."/>
            <person name="Asadollahi M."/>
            <person name="Askin M."/>
            <person name="Barry K."/>
            <person name="Battaglia E."/>
            <person name="Bayram O."/>
            <person name="Benocci T."/>
            <person name="Braus-Stromeyer S.A."/>
            <person name="Caldana C."/>
            <person name="Canovas D."/>
            <person name="Cerqueira G.C."/>
            <person name="Chen F."/>
            <person name="Chen W."/>
            <person name="Choi C."/>
            <person name="Clum A."/>
            <person name="Dos Santos R.A."/>
            <person name="Damasio A.R."/>
            <person name="Diallinas G."/>
            <person name="Emri T."/>
            <person name="Fekete E."/>
            <person name="Flipphi M."/>
            <person name="Freyberg S."/>
            <person name="Gallo A."/>
            <person name="Gournas C."/>
            <person name="Habgood R."/>
            <person name="Hainaut M."/>
            <person name="Harispe M.L."/>
            <person name="Henrissat B."/>
            <person name="Hilden K.S."/>
            <person name="Hope R."/>
            <person name="Hossain A."/>
            <person name="Karabika E."/>
            <person name="Karaffa L."/>
            <person name="Karanyi Z."/>
            <person name="Krasevec N."/>
            <person name="Kuo A."/>
            <person name="Kusch H."/>
            <person name="LaButti K."/>
            <person name="Lagendijk E.L."/>
            <person name="Lapidus A."/>
            <person name="Levasseur A."/>
            <person name="Lindquist E."/>
            <person name="Lipzen A."/>
            <person name="Logrieco A.F."/>
            <person name="MacCabe A."/>
            <person name="Maekelae M.R."/>
            <person name="Malavazi I."/>
            <person name="Melin P."/>
            <person name="Meyer V."/>
            <person name="Mielnichuk N."/>
            <person name="Miskei M."/>
            <person name="Molnar A.P."/>
            <person name="Mule G."/>
            <person name="Ngan C.Y."/>
            <person name="Orejas M."/>
            <person name="Orosz E."/>
            <person name="Ouedraogo J.P."/>
            <person name="Overkamp K.M."/>
            <person name="Park H.-S."/>
            <person name="Perrone G."/>
            <person name="Piumi F."/>
            <person name="Punt P.J."/>
            <person name="Ram A.F."/>
            <person name="Ramon A."/>
            <person name="Rauscher S."/>
            <person name="Record E."/>
            <person name="Riano-Pachon D.M."/>
            <person name="Robert V."/>
            <person name="Roehrig J."/>
            <person name="Ruller R."/>
            <person name="Salamov A."/>
            <person name="Salih N.S."/>
            <person name="Samson R.A."/>
            <person name="Sandor E."/>
            <person name="Sanguinetti M."/>
            <person name="Schuetze T."/>
            <person name="Sepcic K."/>
            <person name="Shelest E."/>
            <person name="Sherlock G."/>
            <person name="Sophianopoulou V."/>
            <person name="Squina F.M."/>
            <person name="Sun H."/>
            <person name="Susca A."/>
            <person name="Todd R.B."/>
            <person name="Tsang A."/>
            <person name="Unkles S.E."/>
            <person name="van de Wiele N."/>
            <person name="van Rossen-Uffink D."/>
            <person name="Oliveira J.V."/>
            <person name="Vesth T.C."/>
            <person name="Visser J."/>
            <person name="Yu J.-H."/>
            <person name="Zhou M."/>
            <person name="Andersen M.R."/>
            <person name="Archer D.B."/>
            <person name="Baker S.E."/>
            <person name="Benoit I."/>
            <person name="Brakhage A.A."/>
            <person name="Braus G.H."/>
            <person name="Fischer R."/>
            <person name="Frisvad J.C."/>
            <person name="Goldman G.H."/>
            <person name="Houbraken J."/>
            <person name="Oakley B."/>
            <person name="Pocsi I."/>
            <person name="Scazzocchio C."/>
            <person name="Seiboth B."/>
            <person name="vanKuyk P.A."/>
            <person name="Wortman J."/>
            <person name="Dyer P.S."/>
            <person name="Grigoriev I.V."/>
        </authorList>
    </citation>
    <scope>NUCLEOTIDE SEQUENCE [LARGE SCALE GENOMIC DNA]</scope>
    <source>
        <strain evidence="3">CBS 506.65</strain>
    </source>
</reference>
<sequence length="120" mass="13735">MALWLALCTTCLHLVSLFLLTRPKLPRRGRNRLSLRYPSVQSCDHPPKRKNVNKDFLRCLQQCRRASFYEYYVLDSEDRIGDTYAADSVPCSDWIMLPSIADVSQSPKIASLATDEVDVI</sequence>
<feature type="chain" id="PRO_5012476734" evidence="1">
    <location>
        <begin position="18"/>
        <end position="120"/>
    </location>
</feature>
<evidence type="ECO:0000313" key="2">
    <source>
        <dbReference type="EMBL" id="OJJ45901.1"/>
    </source>
</evidence>
<evidence type="ECO:0000256" key="1">
    <source>
        <dbReference type="SAM" id="SignalP"/>
    </source>
</evidence>
<proteinExistence type="predicted"/>
<dbReference type="RefSeq" id="XP_022580411.1">
    <property type="nucleotide sequence ID" value="XM_022724942.1"/>
</dbReference>
<feature type="signal peptide" evidence="1">
    <location>
        <begin position="1"/>
        <end position="17"/>
    </location>
</feature>
<dbReference type="Proteomes" id="UP000184188">
    <property type="component" value="Unassembled WGS sequence"/>
</dbReference>
<protein>
    <submittedName>
        <fullName evidence="2">Uncharacterized protein</fullName>
    </submittedName>
</protein>
<name>A0A1L9SFC5_9EURO</name>
<keyword evidence="1" id="KW-0732">Signal</keyword>
<organism evidence="2 3">
    <name type="scientific">Penicilliopsis zonata CBS 506.65</name>
    <dbReference type="NCBI Taxonomy" id="1073090"/>
    <lineage>
        <taxon>Eukaryota</taxon>
        <taxon>Fungi</taxon>
        <taxon>Dikarya</taxon>
        <taxon>Ascomycota</taxon>
        <taxon>Pezizomycotina</taxon>
        <taxon>Eurotiomycetes</taxon>
        <taxon>Eurotiomycetidae</taxon>
        <taxon>Eurotiales</taxon>
        <taxon>Aspergillaceae</taxon>
        <taxon>Penicilliopsis</taxon>
    </lineage>
</organism>
<gene>
    <name evidence="2" type="ORF">ASPZODRAFT_143769</name>
</gene>
<dbReference type="EMBL" id="KV878344">
    <property type="protein sequence ID" value="OJJ45901.1"/>
    <property type="molecule type" value="Genomic_DNA"/>
</dbReference>
<evidence type="ECO:0000313" key="3">
    <source>
        <dbReference type="Proteomes" id="UP000184188"/>
    </source>
</evidence>
<dbReference type="GeneID" id="34611407"/>
<keyword evidence="3" id="KW-1185">Reference proteome</keyword>
<dbReference type="VEuPathDB" id="FungiDB:ASPZODRAFT_143769"/>
<accession>A0A1L9SFC5</accession>
<dbReference type="AlphaFoldDB" id="A0A1L9SFC5"/>